<keyword evidence="1" id="KW-1133">Transmembrane helix</keyword>
<gene>
    <name evidence="2" type="ORF">GUITHDRAFT_152307</name>
</gene>
<evidence type="ECO:0000256" key="1">
    <source>
        <dbReference type="SAM" id="Phobius"/>
    </source>
</evidence>
<accession>L1JF11</accession>
<dbReference type="SUPFAM" id="SSF103473">
    <property type="entry name" value="MFS general substrate transporter"/>
    <property type="match status" value="1"/>
</dbReference>
<organism evidence="2">
    <name type="scientific">Guillardia theta (strain CCMP2712)</name>
    <name type="common">Cryptophyte</name>
    <dbReference type="NCBI Taxonomy" id="905079"/>
    <lineage>
        <taxon>Eukaryota</taxon>
        <taxon>Cryptophyceae</taxon>
        <taxon>Pyrenomonadales</taxon>
        <taxon>Geminigeraceae</taxon>
        <taxon>Guillardia</taxon>
    </lineage>
</organism>
<feature type="transmembrane region" description="Helical" evidence="1">
    <location>
        <begin position="134"/>
        <end position="155"/>
    </location>
</feature>
<protein>
    <recommendedName>
        <fullName evidence="5">Major facilitator superfamily (MFS) profile domain-containing protein</fullName>
    </recommendedName>
</protein>
<keyword evidence="4" id="KW-1185">Reference proteome</keyword>
<keyword evidence="1" id="KW-0812">Transmembrane</keyword>
<dbReference type="OrthoDB" id="422206at2759"/>
<dbReference type="KEGG" id="gtt:GUITHDRAFT_152307"/>
<name>L1JF11_GUITC</name>
<sequence length="185" mass="19812">MGISGMLLVGSYAVRVFVHKRMDPKVSKESSISDAPYVDVDSLDYGFSTGSRAVKPLAGPKLYPERWLMLFVYSLNMCTLSVLASALPSSQLPAQQLYGVDAYPIVTLMSVLVFLTLPGTAMSSLLFPRYGIKGTCCIGLFLGALGAWMMVVAAYKRSWNLQIAATVMSGLGGPMLANACTGFVC</sequence>
<reference evidence="2 4" key="1">
    <citation type="journal article" date="2012" name="Nature">
        <title>Algal genomes reveal evolutionary mosaicism and the fate of nucleomorphs.</title>
        <authorList>
            <consortium name="DOE Joint Genome Institute"/>
            <person name="Curtis B.A."/>
            <person name="Tanifuji G."/>
            <person name="Burki F."/>
            <person name="Gruber A."/>
            <person name="Irimia M."/>
            <person name="Maruyama S."/>
            <person name="Arias M.C."/>
            <person name="Ball S.G."/>
            <person name="Gile G.H."/>
            <person name="Hirakawa Y."/>
            <person name="Hopkins J.F."/>
            <person name="Kuo A."/>
            <person name="Rensing S.A."/>
            <person name="Schmutz J."/>
            <person name="Symeonidi A."/>
            <person name="Elias M."/>
            <person name="Eveleigh R.J."/>
            <person name="Herman E.K."/>
            <person name="Klute M.J."/>
            <person name="Nakayama T."/>
            <person name="Obornik M."/>
            <person name="Reyes-Prieto A."/>
            <person name="Armbrust E.V."/>
            <person name="Aves S.J."/>
            <person name="Beiko R.G."/>
            <person name="Coutinho P."/>
            <person name="Dacks J.B."/>
            <person name="Durnford D.G."/>
            <person name="Fast N.M."/>
            <person name="Green B.R."/>
            <person name="Grisdale C.J."/>
            <person name="Hempel F."/>
            <person name="Henrissat B."/>
            <person name="Hoppner M.P."/>
            <person name="Ishida K."/>
            <person name="Kim E."/>
            <person name="Koreny L."/>
            <person name="Kroth P.G."/>
            <person name="Liu Y."/>
            <person name="Malik S.B."/>
            <person name="Maier U.G."/>
            <person name="McRose D."/>
            <person name="Mock T."/>
            <person name="Neilson J.A."/>
            <person name="Onodera N.T."/>
            <person name="Poole A.M."/>
            <person name="Pritham E.J."/>
            <person name="Richards T.A."/>
            <person name="Rocap G."/>
            <person name="Roy S.W."/>
            <person name="Sarai C."/>
            <person name="Schaack S."/>
            <person name="Shirato S."/>
            <person name="Slamovits C.H."/>
            <person name="Spencer D.F."/>
            <person name="Suzuki S."/>
            <person name="Worden A.Z."/>
            <person name="Zauner S."/>
            <person name="Barry K."/>
            <person name="Bell C."/>
            <person name="Bharti A.K."/>
            <person name="Crow J.A."/>
            <person name="Grimwood J."/>
            <person name="Kramer R."/>
            <person name="Lindquist E."/>
            <person name="Lucas S."/>
            <person name="Salamov A."/>
            <person name="McFadden G.I."/>
            <person name="Lane C.E."/>
            <person name="Keeling P.J."/>
            <person name="Gray M.W."/>
            <person name="Grigoriev I.V."/>
            <person name="Archibald J.M."/>
        </authorList>
    </citation>
    <scope>NUCLEOTIDE SEQUENCE</scope>
    <source>
        <strain evidence="2 4">CCMP2712</strain>
    </source>
</reference>
<evidence type="ECO:0008006" key="5">
    <source>
        <dbReference type="Google" id="ProtNLM"/>
    </source>
</evidence>
<dbReference type="InterPro" id="IPR036259">
    <property type="entry name" value="MFS_trans_sf"/>
</dbReference>
<dbReference type="Gene3D" id="1.20.1250.20">
    <property type="entry name" value="MFS general substrate transporter like domains"/>
    <property type="match status" value="1"/>
</dbReference>
<dbReference type="GeneID" id="17303387"/>
<keyword evidence="1" id="KW-0472">Membrane</keyword>
<dbReference type="RefSeq" id="XP_005833699.1">
    <property type="nucleotide sequence ID" value="XM_005833642.1"/>
</dbReference>
<reference evidence="4" key="2">
    <citation type="submission" date="2012-11" db="EMBL/GenBank/DDBJ databases">
        <authorList>
            <person name="Kuo A."/>
            <person name="Curtis B.A."/>
            <person name="Tanifuji G."/>
            <person name="Burki F."/>
            <person name="Gruber A."/>
            <person name="Irimia M."/>
            <person name="Maruyama S."/>
            <person name="Arias M.C."/>
            <person name="Ball S.G."/>
            <person name="Gile G.H."/>
            <person name="Hirakawa Y."/>
            <person name="Hopkins J.F."/>
            <person name="Rensing S.A."/>
            <person name="Schmutz J."/>
            <person name="Symeonidi A."/>
            <person name="Elias M."/>
            <person name="Eveleigh R.J."/>
            <person name="Herman E.K."/>
            <person name="Klute M.J."/>
            <person name="Nakayama T."/>
            <person name="Obornik M."/>
            <person name="Reyes-Prieto A."/>
            <person name="Armbrust E.V."/>
            <person name="Aves S.J."/>
            <person name="Beiko R.G."/>
            <person name="Coutinho P."/>
            <person name="Dacks J.B."/>
            <person name="Durnford D.G."/>
            <person name="Fast N.M."/>
            <person name="Green B.R."/>
            <person name="Grisdale C."/>
            <person name="Hempe F."/>
            <person name="Henrissat B."/>
            <person name="Hoppner M.P."/>
            <person name="Ishida K.-I."/>
            <person name="Kim E."/>
            <person name="Koreny L."/>
            <person name="Kroth P.G."/>
            <person name="Liu Y."/>
            <person name="Malik S.-B."/>
            <person name="Maier U.G."/>
            <person name="McRose D."/>
            <person name="Mock T."/>
            <person name="Neilson J.A."/>
            <person name="Onodera N.T."/>
            <person name="Poole A.M."/>
            <person name="Pritham E.J."/>
            <person name="Richards T.A."/>
            <person name="Rocap G."/>
            <person name="Roy S.W."/>
            <person name="Sarai C."/>
            <person name="Schaack S."/>
            <person name="Shirato S."/>
            <person name="Slamovits C.H."/>
            <person name="Spencer D.F."/>
            <person name="Suzuki S."/>
            <person name="Worden A.Z."/>
            <person name="Zauner S."/>
            <person name="Barry K."/>
            <person name="Bell C."/>
            <person name="Bharti A.K."/>
            <person name="Crow J.A."/>
            <person name="Grimwood J."/>
            <person name="Kramer R."/>
            <person name="Lindquist E."/>
            <person name="Lucas S."/>
            <person name="Salamov A."/>
            <person name="McFadden G.I."/>
            <person name="Lane C.E."/>
            <person name="Keeling P.J."/>
            <person name="Gray M.W."/>
            <person name="Grigoriev I.V."/>
            <person name="Archibald J.M."/>
        </authorList>
    </citation>
    <scope>NUCLEOTIDE SEQUENCE</scope>
    <source>
        <strain evidence="4">CCMP2712</strain>
    </source>
</reference>
<dbReference type="AlphaFoldDB" id="L1JF11"/>
<dbReference type="EnsemblProtists" id="EKX46719">
    <property type="protein sequence ID" value="EKX46719"/>
    <property type="gene ID" value="GUITHDRAFT_152307"/>
</dbReference>
<dbReference type="PaxDb" id="55529-EKX46719"/>
<evidence type="ECO:0000313" key="4">
    <source>
        <dbReference type="Proteomes" id="UP000011087"/>
    </source>
</evidence>
<dbReference type="EMBL" id="JH992993">
    <property type="protein sequence ID" value="EKX46719.1"/>
    <property type="molecule type" value="Genomic_DNA"/>
</dbReference>
<evidence type="ECO:0000313" key="2">
    <source>
        <dbReference type="EMBL" id="EKX46719.1"/>
    </source>
</evidence>
<dbReference type="HOGENOM" id="CLU_1463903_0_0_1"/>
<reference evidence="3" key="3">
    <citation type="submission" date="2015-06" db="UniProtKB">
        <authorList>
            <consortium name="EnsemblProtists"/>
        </authorList>
    </citation>
    <scope>IDENTIFICATION</scope>
</reference>
<evidence type="ECO:0000313" key="3">
    <source>
        <dbReference type="EnsemblProtists" id="EKX46719"/>
    </source>
</evidence>
<feature type="transmembrane region" description="Helical" evidence="1">
    <location>
        <begin position="67"/>
        <end position="87"/>
    </location>
</feature>
<feature type="transmembrane region" description="Helical" evidence="1">
    <location>
        <begin position="102"/>
        <end position="127"/>
    </location>
</feature>
<feature type="transmembrane region" description="Helical" evidence="1">
    <location>
        <begin position="161"/>
        <end position="184"/>
    </location>
</feature>
<proteinExistence type="predicted"/>
<dbReference type="Proteomes" id="UP000011087">
    <property type="component" value="Unassembled WGS sequence"/>
</dbReference>